<name>A0A4Q9V2I0_9ACTO</name>
<evidence type="ECO:0000313" key="5">
    <source>
        <dbReference type="Proteomes" id="UP000293036"/>
    </source>
</evidence>
<protein>
    <submittedName>
        <fullName evidence="4">LytR family transcriptional regulator</fullName>
    </submittedName>
</protein>
<reference evidence="4 5" key="1">
    <citation type="submission" date="2019-02" db="EMBL/GenBank/DDBJ databases">
        <title>Arcanobacterium bovis sp. nov., isolated from the milk of a cow with mastitis.</title>
        <authorList>
            <person name="Sammra O."/>
            <person name="Foster G."/>
            <person name="Hassan A."/>
            <person name="Alssahen M."/>
            <person name="Laemmler C."/>
            <person name="Borowiak M."/>
            <person name="Malorny B."/>
            <person name="Abdulmawjood A."/>
        </authorList>
    </citation>
    <scope>NUCLEOTIDE SEQUENCE [LARGE SCALE GENOMIC DNA]</scope>
    <source>
        <strain evidence="4 5">C605018/01/1</strain>
    </source>
</reference>
<sequence>MAENYPEDEFDRLAQERETHGAHRVPRKNRGWWIALIAVLVFAPLVGIGAGQLYASTRSSSSESTSSSASTSDSSTSDASKDRASNSDKSGTDAQKDSATSSDSGAAANSGNSANPPAQQAAPVTPAAPATPQPNMAAKIQVLNGKGTKGYAASQAKILTDGGYSSVAADNYTKSTPRTATVYFADDSLEVTAKDVAAKLGISQVLKAPEAVKAPNQIVVVLR</sequence>
<dbReference type="AlphaFoldDB" id="A0A4Q9V2I0"/>
<proteinExistence type="predicted"/>
<evidence type="ECO:0000256" key="2">
    <source>
        <dbReference type="SAM" id="Phobius"/>
    </source>
</evidence>
<dbReference type="Proteomes" id="UP000293036">
    <property type="component" value="Unassembled WGS sequence"/>
</dbReference>
<dbReference type="OrthoDB" id="5147502at2"/>
<keyword evidence="2" id="KW-0812">Transmembrane</keyword>
<comment type="caution">
    <text evidence="4">The sequence shown here is derived from an EMBL/GenBank/DDBJ whole genome shotgun (WGS) entry which is preliminary data.</text>
</comment>
<dbReference type="RefSeq" id="WP_131279383.1">
    <property type="nucleotide sequence ID" value="NZ_JBHSLR010000009.1"/>
</dbReference>
<keyword evidence="2" id="KW-1133">Transmembrane helix</keyword>
<feature type="transmembrane region" description="Helical" evidence="2">
    <location>
        <begin position="32"/>
        <end position="55"/>
    </location>
</feature>
<dbReference type="InterPro" id="IPR027381">
    <property type="entry name" value="LytR/CpsA/Psr_C"/>
</dbReference>
<accession>A0A4Q9V2I0</accession>
<evidence type="ECO:0000259" key="3">
    <source>
        <dbReference type="Pfam" id="PF13399"/>
    </source>
</evidence>
<feature type="domain" description="LytR/CpsA/Psr regulator C-terminal" evidence="3">
    <location>
        <begin position="138"/>
        <end position="222"/>
    </location>
</feature>
<dbReference type="Pfam" id="PF13399">
    <property type="entry name" value="LytR_C"/>
    <property type="match status" value="1"/>
</dbReference>
<feature type="region of interest" description="Disordered" evidence="1">
    <location>
        <begin position="57"/>
        <end position="132"/>
    </location>
</feature>
<keyword evidence="5" id="KW-1185">Reference proteome</keyword>
<evidence type="ECO:0000313" key="4">
    <source>
        <dbReference type="EMBL" id="TBW23820.1"/>
    </source>
</evidence>
<gene>
    <name evidence="4" type="ORF">EZJ44_01410</name>
</gene>
<evidence type="ECO:0000256" key="1">
    <source>
        <dbReference type="SAM" id="MobiDB-lite"/>
    </source>
</evidence>
<feature type="compositionally biased region" description="Basic and acidic residues" evidence="1">
    <location>
        <begin position="79"/>
        <end position="96"/>
    </location>
</feature>
<feature type="compositionally biased region" description="Low complexity" evidence="1">
    <location>
        <begin position="97"/>
        <end position="132"/>
    </location>
</feature>
<feature type="compositionally biased region" description="Low complexity" evidence="1">
    <location>
        <begin position="57"/>
        <end position="78"/>
    </location>
</feature>
<dbReference type="EMBL" id="SJDT01000001">
    <property type="protein sequence ID" value="TBW23820.1"/>
    <property type="molecule type" value="Genomic_DNA"/>
</dbReference>
<keyword evidence="2" id="KW-0472">Membrane</keyword>
<organism evidence="4 5">
    <name type="scientific">Arcanobacterium bovis</name>
    <dbReference type="NCBI Taxonomy" id="2529275"/>
    <lineage>
        <taxon>Bacteria</taxon>
        <taxon>Bacillati</taxon>
        <taxon>Actinomycetota</taxon>
        <taxon>Actinomycetes</taxon>
        <taxon>Actinomycetales</taxon>
        <taxon>Actinomycetaceae</taxon>
        <taxon>Arcanobacterium</taxon>
    </lineage>
</organism>
<dbReference type="Gene3D" id="3.30.70.2390">
    <property type="match status" value="1"/>
</dbReference>